<proteinExistence type="predicted"/>
<evidence type="ECO:0000313" key="1">
    <source>
        <dbReference type="EMBL" id="EMP42351.1"/>
    </source>
</evidence>
<dbReference type="EMBL" id="KB475300">
    <property type="protein sequence ID" value="EMP42351.1"/>
    <property type="molecule type" value="Genomic_DNA"/>
</dbReference>
<gene>
    <name evidence="1" type="ORF">UY3_00380</name>
</gene>
<keyword evidence="2" id="KW-1185">Reference proteome</keyword>
<evidence type="ECO:0000313" key="2">
    <source>
        <dbReference type="Proteomes" id="UP000031443"/>
    </source>
</evidence>
<accession>M7BWZ7</accession>
<organism evidence="1 2">
    <name type="scientific">Chelonia mydas</name>
    <name type="common">Green sea-turtle</name>
    <name type="synonym">Chelonia agassizi</name>
    <dbReference type="NCBI Taxonomy" id="8469"/>
    <lineage>
        <taxon>Eukaryota</taxon>
        <taxon>Metazoa</taxon>
        <taxon>Chordata</taxon>
        <taxon>Craniata</taxon>
        <taxon>Vertebrata</taxon>
        <taxon>Euteleostomi</taxon>
        <taxon>Archelosauria</taxon>
        <taxon>Testudinata</taxon>
        <taxon>Testudines</taxon>
        <taxon>Cryptodira</taxon>
        <taxon>Durocryptodira</taxon>
        <taxon>Americhelydia</taxon>
        <taxon>Chelonioidea</taxon>
        <taxon>Cheloniidae</taxon>
        <taxon>Chelonia</taxon>
    </lineage>
</organism>
<name>M7BWZ7_CHEMY</name>
<protein>
    <submittedName>
        <fullName evidence="1">Uncharacterized protein</fullName>
    </submittedName>
</protein>
<reference evidence="2" key="1">
    <citation type="journal article" date="2013" name="Nat. Genet.">
        <title>The draft genomes of soft-shell turtle and green sea turtle yield insights into the development and evolution of the turtle-specific body plan.</title>
        <authorList>
            <person name="Wang Z."/>
            <person name="Pascual-Anaya J."/>
            <person name="Zadissa A."/>
            <person name="Li W."/>
            <person name="Niimura Y."/>
            <person name="Huang Z."/>
            <person name="Li C."/>
            <person name="White S."/>
            <person name="Xiong Z."/>
            <person name="Fang D."/>
            <person name="Wang B."/>
            <person name="Ming Y."/>
            <person name="Chen Y."/>
            <person name="Zheng Y."/>
            <person name="Kuraku S."/>
            <person name="Pignatelli M."/>
            <person name="Herrero J."/>
            <person name="Beal K."/>
            <person name="Nozawa M."/>
            <person name="Li Q."/>
            <person name="Wang J."/>
            <person name="Zhang H."/>
            <person name="Yu L."/>
            <person name="Shigenobu S."/>
            <person name="Wang J."/>
            <person name="Liu J."/>
            <person name="Flicek P."/>
            <person name="Searle S."/>
            <person name="Wang J."/>
            <person name="Kuratani S."/>
            <person name="Yin Y."/>
            <person name="Aken B."/>
            <person name="Zhang G."/>
            <person name="Irie N."/>
        </authorList>
    </citation>
    <scope>NUCLEOTIDE SEQUENCE [LARGE SCALE GENOMIC DNA]</scope>
</reference>
<sequence length="151" mass="16983">MIFKESYMTVYLYPCNLSAIPKVPITFTGYDYTYSCATAARLVKLLYANGREFSCQRKKTPPQAVKLHWQEKLSHQHSSVHTSAYVEIWGQIQKFIGMNPNWNLPVQECSDRVHVNSQVGQNNGNAKLALQSAKASRKAAHCHTVPKPSGT</sequence>
<dbReference type="AlphaFoldDB" id="M7BWZ7"/>
<dbReference type="Proteomes" id="UP000031443">
    <property type="component" value="Unassembled WGS sequence"/>
</dbReference>